<dbReference type="InterPro" id="IPR001375">
    <property type="entry name" value="Peptidase_S9_cat"/>
</dbReference>
<protein>
    <submittedName>
        <fullName evidence="2">Esterase</fullName>
    </submittedName>
</protein>
<dbReference type="GO" id="GO:0008236">
    <property type="term" value="F:serine-type peptidase activity"/>
    <property type="evidence" value="ECO:0007669"/>
    <property type="project" value="InterPro"/>
</dbReference>
<gene>
    <name evidence="2" type="ORF">A9C19_15025</name>
</gene>
<evidence type="ECO:0000259" key="1">
    <source>
        <dbReference type="Pfam" id="PF00326"/>
    </source>
</evidence>
<dbReference type="PANTHER" id="PTHR47381:SF3">
    <property type="entry name" value="ALPHA_BETA-HYDROLASES SUPERFAMILY PROTEIN"/>
    <property type="match status" value="1"/>
</dbReference>
<evidence type="ECO:0000313" key="3">
    <source>
        <dbReference type="Proteomes" id="UP000181936"/>
    </source>
</evidence>
<dbReference type="Gene3D" id="3.40.50.1820">
    <property type="entry name" value="alpha/beta hydrolase"/>
    <property type="match status" value="1"/>
</dbReference>
<name>A0A1L3MUC6_9BACI</name>
<dbReference type="InterPro" id="IPR029058">
    <property type="entry name" value="AB_hydrolase_fold"/>
</dbReference>
<dbReference type="OrthoDB" id="31158at2"/>
<dbReference type="RefSeq" id="WP_072580739.1">
    <property type="nucleotide sequence ID" value="NZ_CP016020.1"/>
</dbReference>
<organism evidence="2 3">
    <name type="scientific">Bacillus weihaiensis</name>
    <dbReference type="NCBI Taxonomy" id="1547283"/>
    <lineage>
        <taxon>Bacteria</taxon>
        <taxon>Bacillati</taxon>
        <taxon>Bacillota</taxon>
        <taxon>Bacilli</taxon>
        <taxon>Bacillales</taxon>
        <taxon>Bacillaceae</taxon>
        <taxon>Bacillus</taxon>
    </lineage>
</organism>
<dbReference type="KEGG" id="bwh:A9C19_15025"/>
<dbReference type="Pfam" id="PF00326">
    <property type="entry name" value="Peptidase_S9"/>
    <property type="match status" value="1"/>
</dbReference>
<dbReference type="Proteomes" id="UP000181936">
    <property type="component" value="Chromosome"/>
</dbReference>
<dbReference type="SUPFAM" id="SSF53474">
    <property type="entry name" value="alpha/beta-Hydrolases"/>
    <property type="match status" value="1"/>
</dbReference>
<evidence type="ECO:0000313" key="2">
    <source>
        <dbReference type="EMBL" id="APH05942.1"/>
    </source>
</evidence>
<dbReference type="STRING" id="1547283.A9C19_15025"/>
<sequence length="255" mass="29314">MVIVEKQIVANIPLLHIVDESLQHEKTPFVMFIHGFTSGKENNLHYAYLLAEKGIRVILPEALYHGERTGNYDIKQLSMRFWKIVVNEIKELKTLKDYFVEKQLVDPKRIGVAGTSMGGITTLGALTQYDWIKAAVSLMGSPGYVQMLKAQLNSLQQSGVEIPLTSEEIEQQVNGLEPFDLTLHRDKLHNRPLLFWHGEKDPVVPFAPTYQFYKEIVPMYEENPHMLKFITDPLADHKVSREGVYALVDWFENYL</sequence>
<dbReference type="AlphaFoldDB" id="A0A1L3MUC6"/>
<reference evidence="2 3" key="1">
    <citation type="journal article" date="2016" name="Sci. Rep.">
        <title>Complete genome sequence and transcriptomic analysis of a novel marine strain Bacillus weihaiensis reveals the mechanism of brown algae degradation.</title>
        <authorList>
            <person name="Zhu Y."/>
            <person name="Chen P."/>
            <person name="Bao Y."/>
            <person name="Men Y."/>
            <person name="Zeng Y."/>
            <person name="Yang J."/>
            <person name="Sun J."/>
            <person name="Sun Y."/>
        </authorList>
    </citation>
    <scope>NUCLEOTIDE SEQUENCE [LARGE SCALE GENOMIC DNA]</scope>
    <source>
        <strain evidence="2 3">Alg07</strain>
    </source>
</reference>
<dbReference type="EMBL" id="CP016020">
    <property type="protein sequence ID" value="APH05942.1"/>
    <property type="molecule type" value="Genomic_DNA"/>
</dbReference>
<dbReference type="GO" id="GO:0006508">
    <property type="term" value="P:proteolysis"/>
    <property type="evidence" value="ECO:0007669"/>
    <property type="project" value="InterPro"/>
</dbReference>
<keyword evidence="3" id="KW-1185">Reference proteome</keyword>
<feature type="domain" description="Peptidase S9 prolyl oligopeptidase catalytic" evidence="1">
    <location>
        <begin position="86"/>
        <end position="254"/>
    </location>
</feature>
<dbReference type="PANTHER" id="PTHR47381">
    <property type="entry name" value="ALPHA/BETA-HYDROLASES SUPERFAMILY PROTEIN"/>
    <property type="match status" value="1"/>
</dbReference>
<accession>A0A1L3MUC6</accession>
<proteinExistence type="predicted"/>